<dbReference type="PROSITE" id="PS00917">
    <property type="entry name" value="ASN_GLN_ASE_2"/>
    <property type="match status" value="1"/>
</dbReference>
<dbReference type="InterPro" id="IPR040919">
    <property type="entry name" value="Asparaginase_C"/>
</dbReference>
<protein>
    <submittedName>
        <fullName evidence="4">Asparaginase</fullName>
    </submittedName>
</protein>
<dbReference type="PRINTS" id="PR00139">
    <property type="entry name" value="ASNGLNASE"/>
</dbReference>
<dbReference type="InterPro" id="IPR037152">
    <property type="entry name" value="L-asparaginase_N_sf"/>
</dbReference>
<dbReference type="InterPro" id="IPR006034">
    <property type="entry name" value="Asparaginase/glutaminase-like"/>
</dbReference>
<dbReference type="InterPro" id="IPR027473">
    <property type="entry name" value="L-asparaginase_C"/>
</dbReference>
<evidence type="ECO:0000259" key="3">
    <source>
        <dbReference type="Pfam" id="PF17763"/>
    </source>
</evidence>
<dbReference type="SMART" id="SM00870">
    <property type="entry name" value="Asparaginase"/>
    <property type="match status" value="1"/>
</dbReference>
<dbReference type="Pfam" id="PF00710">
    <property type="entry name" value="Asparaginase"/>
    <property type="match status" value="1"/>
</dbReference>
<dbReference type="PIRSF" id="PIRSF001220">
    <property type="entry name" value="L-ASNase_gatD"/>
    <property type="match status" value="1"/>
</dbReference>
<dbReference type="InterPro" id="IPR041725">
    <property type="entry name" value="L-asparaginase_I"/>
</dbReference>
<feature type="active site" evidence="1">
    <location>
        <position position="101"/>
    </location>
</feature>
<keyword evidence="5" id="KW-1185">Reference proteome</keyword>
<reference evidence="5" key="1">
    <citation type="journal article" date="2019" name="Int. J. Syst. Evol. Microbiol.">
        <title>The Global Catalogue of Microorganisms (GCM) 10K type strain sequencing project: providing services to taxonomists for standard genome sequencing and annotation.</title>
        <authorList>
            <consortium name="The Broad Institute Genomics Platform"/>
            <consortium name="The Broad Institute Genome Sequencing Center for Infectious Disease"/>
            <person name="Wu L."/>
            <person name="Ma J."/>
        </authorList>
    </citation>
    <scope>NUCLEOTIDE SEQUENCE [LARGE SCALE GENOMIC DNA]</scope>
    <source>
        <strain evidence="5">JCM 18472</strain>
    </source>
</reference>
<feature type="domain" description="L-asparaginase N-terminal" evidence="2">
    <location>
        <begin position="6"/>
        <end position="200"/>
    </location>
</feature>
<evidence type="ECO:0000256" key="1">
    <source>
        <dbReference type="PROSITE-ProRule" id="PRU10100"/>
    </source>
</evidence>
<dbReference type="InterPro" id="IPR036152">
    <property type="entry name" value="Asp/glu_Ase-like_sf"/>
</dbReference>
<accession>A0ABP9RDK7</accession>
<dbReference type="RefSeq" id="WP_031383188.1">
    <property type="nucleotide sequence ID" value="NZ_BAABKI010000018.1"/>
</dbReference>
<dbReference type="PANTHER" id="PTHR11707">
    <property type="entry name" value="L-ASPARAGINASE"/>
    <property type="match status" value="1"/>
</dbReference>
<dbReference type="PROSITE" id="PS51732">
    <property type="entry name" value="ASN_GLN_ASE_3"/>
    <property type="match status" value="1"/>
</dbReference>
<dbReference type="InterPro" id="IPR027474">
    <property type="entry name" value="L-asparaginase_N"/>
</dbReference>
<dbReference type="PIRSF" id="PIRSF500176">
    <property type="entry name" value="L_ASNase"/>
    <property type="match status" value="1"/>
</dbReference>
<dbReference type="Gene3D" id="3.40.50.40">
    <property type="match status" value="1"/>
</dbReference>
<name>A0ABP9RDK7_9GAMM</name>
<proteinExistence type="predicted"/>
<evidence type="ECO:0000313" key="5">
    <source>
        <dbReference type="Proteomes" id="UP001500074"/>
    </source>
</evidence>
<evidence type="ECO:0000313" key="4">
    <source>
        <dbReference type="EMBL" id="GAA5175179.1"/>
    </source>
</evidence>
<feature type="domain" description="Asparaginase/glutaminase C-terminal" evidence="3">
    <location>
        <begin position="229"/>
        <end position="344"/>
    </location>
</feature>
<evidence type="ECO:0000259" key="2">
    <source>
        <dbReference type="Pfam" id="PF00710"/>
    </source>
</evidence>
<dbReference type="CDD" id="cd08963">
    <property type="entry name" value="L-asparaginase_I"/>
    <property type="match status" value="1"/>
</dbReference>
<gene>
    <name evidence="4" type="primary">ansA</name>
    <name evidence="4" type="ORF">GCM10023342_17920</name>
</gene>
<dbReference type="EMBL" id="BAABKI010000018">
    <property type="protein sequence ID" value="GAA5175179.1"/>
    <property type="molecule type" value="Genomic_DNA"/>
</dbReference>
<dbReference type="Proteomes" id="UP001500074">
    <property type="component" value="Unassembled WGS sequence"/>
</dbReference>
<dbReference type="Pfam" id="PF17763">
    <property type="entry name" value="Asparaginase_C"/>
    <property type="match status" value="1"/>
</dbReference>
<comment type="caution">
    <text evidence="4">The sequence shown here is derived from an EMBL/GenBank/DDBJ whole genome shotgun (WGS) entry which is preliminary data.</text>
</comment>
<organism evidence="4 5">
    <name type="scientific">Modicisalibacter zincidurans</name>
    <dbReference type="NCBI Taxonomy" id="1178777"/>
    <lineage>
        <taxon>Bacteria</taxon>
        <taxon>Pseudomonadati</taxon>
        <taxon>Pseudomonadota</taxon>
        <taxon>Gammaproteobacteria</taxon>
        <taxon>Oceanospirillales</taxon>
        <taxon>Halomonadaceae</taxon>
        <taxon>Modicisalibacter</taxon>
    </lineage>
</organism>
<dbReference type="SUPFAM" id="SSF53774">
    <property type="entry name" value="Glutaminase/Asparaginase"/>
    <property type="match status" value="1"/>
</dbReference>
<dbReference type="SFLD" id="SFLDS00057">
    <property type="entry name" value="Glutaminase/Asparaginase"/>
    <property type="match status" value="1"/>
</dbReference>
<sequence>MHSSSILVIYTGGTLGMQEGPRGLVPGHDIESRLRTALEALPPARQASLPAFEVVQYAAPIDSSAATPADWQRLAQDIAGAYSATDAGSPRYSGFVVLHGTDTLAWTASSLAYQLQGIDRAVVVTGAQRPLEAEDSDAPGNIEAALRFAACRNLQEVAVCFAGKLLRGAHTRKWHTHAFDGFASPNYPLLGELVDNQPVLYPSRGLDAQQRGLPRFELADYSSFEESPVVRIALWPGLSARLLKSWLLDDHVRGALLEVWGSGNIPADPALTGLLAQASGAGKLIAAISQCPHGPVSMNTYAAGQGLIDAGVLPADAMTPEAAITKLVHLLAQPLNDAERRQRFLTSLIGER</sequence>
<dbReference type="Gene3D" id="3.40.50.1170">
    <property type="entry name" value="L-asparaginase, N-terminal domain"/>
    <property type="match status" value="1"/>
</dbReference>
<dbReference type="PANTHER" id="PTHR11707:SF28">
    <property type="entry name" value="60 KDA LYSOPHOSPHOLIPASE"/>
    <property type="match status" value="1"/>
</dbReference>
<dbReference type="InterPro" id="IPR027475">
    <property type="entry name" value="Asparaginase/glutaminase_AS2"/>
</dbReference>